<dbReference type="SMART" id="SM00091">
    <property type="entry name" value="PAS"/>
    <property type="match status" value="1"/>
</dbReference>
<dbReference type="InterPro" id="IPR000014">
    <property type="entry name" value="PAS"/>
</dbReference>
<dbReference type="Pfam" id="PF03861">
    <property type="entry name" value="ANTAR"/>
    <property type="match status" value="1"/>
</dbReference>
<reference evidence="2" key="3">
    <citation type="journal article" date="2021" name="bioRxiv">
        <title>Bilateral symmetry of linear streptomycete chromosomes.</title>
        <authorList>
            <person name="Algora-Gallardo L."/>
            <person name="Schniete J.K."/>
            <person name="Mark D.R."/>
            <person name="Hunter I.S."/>
            <person name="Herron P.R."/>
        </authorList>
    </citation>
    <scope>NUCLEOTIDE SEQUENCE</scope>
    <source>
        <strain evidence="2">ATCC 10970</strain>
    </source>
</reference>
<dbReference type="InterPro" id="IPR035965">
    <property type="entry name" value="PAS-like_dom_sf"/>
</dbReference>
<proteinExistence type="predicted"/>
<dbReference type="CDD" id="cd00130">
    <property type="entry name" value="PAS"/>
    <property type="match status" value="1"/>
</dbReference>
<evidence type="ECO:0000313" key="2">
    <source>
        <dbReference type="EMBL" id="QST79548.1"/>
    </source>
</evidence>
<evidence type="ECO:0000313" key="3">
    <source>
        <dbReference type="Proteomes" id="UP000011074"/>
    </source>
</evidence>
<reference evidence="2" key="1">
    <citation type="submission" date="2012-12" db="EMBL/GenBank/DDBJ databases">
        <authorList>
            <person name="Pethick F.E."/>
            <person name="MacFadyen A.C."/>
            <person name="Tang Z."/>
            <person name="Sangal V."/>
            <person name="Tze-Tze L."/>
            <person name="Chu J."/>
            <person name="Guo M."/>
            <person name="Kirby R."/>
            <person name="Hoskisson P.A."/>
            <person name="Herron P.R."/>
            <person name="Hunter I.S."/>
        </authorList>
    </citation>
    <scope>NUCLEOTIDE SEQUENCE</scope>
    <source>
        <strain evidence="2">ATCC 10970</strain>
    </source>
</reference>
<dbReference type="GO" id="GO:0003723">
    <property type="term" value="F:RNA binding"/>
    <property type="evidence" value="ECO:0007669"/>
    <property type="project" value="InterPro"/>
</dbReference>
<dbReference type="InterPro" id="IPR005561">
    <property type="entry name" value="ANTAR"/>
</dbReference>
<evidence type="ECO:0000259" key="1">
    <source>
        <dbReference type="SMART" id="SM00091"/>
    </source>
</evidence>
<reference evidence="2" key="2">
    <citation type="submission" date="2020-01" db="EMBL/GenBank/DDBJ databases">
        <authorList>
            <person name="Algora L."/>
            <person name="Schniete J.K."/>
            <person name="MacFadyen A."/>
            <person name="Hoskisson P.A."/>
            <person name="Hunter I.S."/>
            <person name="Herron P.R."/>
        </authorList>
    </citation>
    <scope>NUCLEOTIDE SEQUENCE</scope>
    <source>
        <strain evidence="2">ATCC 10970</strain>
    </source>
</reference>
<feature type="domain" description="PAS" evidence="1">
    <location>
        <begin position="38"/>
        <end position="104"/>
    </location>
</feature>
<accession>A0A8A1UHJ3</accession>
<dbReference type="Proteomes" id="UP000011074">
    <property type="component" value="Chromosome"/>
</dbReference>
<sequence length="139" mass="15027">MLTGSPSRPARIPAVARTPCSSFAPGRYTLVHEVLRATSDSQLFLVTTAPYVVLDTELRIRAANPAYLRVTGRTRDDLIGAFVFDAFPDNPEDPTAIGVLTAARGISTDDAAVWLRTTAASRRLPRADIARTVLARYGV</sequence>
<dbReference type="EMBL" id="CP048261">
    <property type="protein sequence ID" value="QST79548.1"/>
    <property type="molecule type" value="Genomic_DNA"/>
</dbReference>
<name>A0A8A1UHJ3_STRR1</name>
<dbReference type="SUPFAM" id="SSF55785">
    <property type="entry name" value="PYP-like sensor domain (PAS domain)"/>
    <property type="match status" value="1"/>
</dbReference>
<dbReference type="AlphaFoldDB" id="A0A8A1UHJ3"/>
<dbReference type="Gene3D" id="3.30.450.20">
    <property type="entry name" value="PAS domain"/>
    <property type="match status" value="1"/>
</dbReference>
<organism evidence="2 3">
    <name type="scientific">Streptomyces rimosus subsp. rimosus (strain ATCC 10970 / DSM 40260 / JCM 4667 / NRRL 2234)</name>
    <dbReference type="NCBI Taxonomy" id="1265868"/>
    <lineage>
        <taxon>Bacteria</taxon>
        <taxon>Bacillati</taxon>
        <taxon>Actinomycetota</taxon>
        <taxon>Actinomycetes</taxon>
        <taxon>Kitasatosporales</taxon>
        <taxon>Streptomycetaceae</taxon>
        <taxon>Streptomyces</taxon>
    </lineage>
</organism>
<gene>
    <name evidence="2" type="ORF">SRIM_004580</name>
</gene>
<protein>
    <submittedName>
        <fullName evidence="2">PAS domain-containing protein</fullName>
    </submittedName>
</protein>